<feature type="coiled-coil region" evidence="4">
    <location>
        <begin position="406"/>
        <end position="433"/>
    </location>
</feature>
<dbReference type="PROSITE" id="PS50111">
    <property type="entry name" value="CHEMOTAXIS_TRANSDUC_2"/>
    <property type="match status" value="1"/>
</dbReference>
<sequence length="436" mass="46286">MSLIRSQHLAAFAEAAAAGDEARLDALRREHPQIARALAPLLEARDARGAAASALPVLEQQSLVLNAAQQLAREQEALDKAAQESRDSVGRLTDGSAGISTALNQVAAALANATQANQANGAGIGDLDAQLRLLRNALAAMNRNQSRLAEQVAQIRRLTASVQEIAHQTNLVALNAAIEAARAGEAGRGFAVVADEVKQLAEKTAQATDEIETMTGSIGEFSLQLDGDVQQGLQRLGRAQDSLGQVGQRQREGESALRLATDRVATLQRSQDAQHARATAAQAALGALKRRAAEACRQAEVLHRAALLAHHLALDWLDRDDATDPASLSLAIREAAQGIRQAMELALKEPTALDRRWFDTRALQHSLERLAARHADHPAAQALAEAGARLGEQGGTFVGLLCEGRLEQAQQASRELEAEREALVNQLASVLNDIGG</sequence>
<protein>
    <submittedName>
        <fullName evidence="6">Methyl-accepting chemotaxis protein</fullName>
    </submittedName>
</protein>
<feature type="domain" description="Methyl-accepting transducer" evidence="5">
    <location>
        <begin position="53"/>
        <end position="289"/>
    </location>
</feature>
<dbReference type="GO" id="GO:0016020">
    <property type="term" value="C:membrane"/>
    <property type="evidence" value="ECO:0007669"/>
    <property type="project" value="UniProtKB-SubCell"/>
</dbReference>
<evidence type="ECO:0000256" key="1">
    <source>
        <dbReference type="ARBA" id="ARBA00004370"/>
    </source>
</evidence>
<evidence type="ECO:0000313" key="7">
    <source>
        <dbReference type="Proteomes" id="UP000270530"/>
    </source>
</evidence>
<dbReference type="SMART" id="SM00283">
    <property type="entry name" value="MA"/>
    <property type="match status" value="1"/>
</dbReference>
<dbReference type="Pfam" id="PF00015">
    <property type="entry name" value="MCPsignal"/>
    <property type="match status" value="1"/>
</dbReference>
<reference evidence="7" key="2">
    <citation type="submission" date="2018-06" db="EMBL/GenBank/DDBJ databases">
        <title>Genome sequence of Rhodanobacteraceae bacterium strain Dysh456.</title>
        <authorList>
            <person name="Fukui M."/>
        </authorList>
    </citation>
    <scope>NUCLEOTIDE SEQUENCE [LARGE SCALE GENOMIC DNA]</scope>
    <source>
        <strain evidence="7">Dysh456</strain>
    </source>
</reference>
<dbReference type="PANTHER" id="PTHR32089">
    <property type="entry name" value="METHYL-ACCEPTING CHEMOTAXIS PROTEIN MCPB"/>
    <property type="match status" value="1"/>
</dbReference>
<evidence type="ECO:0000256" key="4">
    <source>
        <dbReference type="SAM" id="Coils"/>
    </source>
</evidence>
<dbReference type="GO" id="GO:0006935">
    <property type="term" value="P:chemotaxis"/>
    <property type="evidence" value="ECO:0007669"/>
    <property type="project" value="UniProtKB-ARBA"/>
</dbReference>
<proteinExistence type="predicted"/>
<keyword evidence="4" id="KW-0175">Coiled coil</keyword>
<dbReference type="GO" id="GO:0007165">
    <property type="term" value="P:signal transduction"/>
    <property type="evidence" value="ECO:0007669"/>
    <property type="project" value="UniProtKB-KW"/>
</dbReference>
<evidence type="ECO:0000313" key="6">
    <source>
        <dbReference type="EMBL" id="BBD81032.1"/>
    </source>
</evidence>
<comment type="subcellular location">
    <subcellularLocation>
        <location evidence="1">Membrane</location>
    </subcellularLocation>
</comment>
<keyword evidence="2 3" id="KW-0807">Transducer</keyword>
<dbReference type="SUPFAM" id="SSF58104">
    <property type="entry name" value="Methyl-accepting chemotaxis protein (MCP) signaling domain"/>
    <property type="match status" value="1"/>
</dbReference>
<dbReference type="RefSeq" id="WP_126539481.1">
    <property type="nucleotide sequence ID" value="NZ_AP018560.1"/>
</dbReference>
<evidence type="ECO:0000256" key="2">
    <source>
        <dbReference type="ARBA" id="ARBA00023224"/>
    </source>
</evidence>
<dbReference type="AlphaFoldDB" id="A0A2Z6E896"/>
<dbReference type="InterPro" id="IPR004089">
    <property type="entry name" value="MCPsignal_dom"/>
</dbReference>
<dbReference type="PANTHER" id="PTHR32089:SF112">
    <property type="entry name" value="LYSOZYME-LIKE PROTEIN-RELATED"/>
    <property type="match status" value="1"/>
</dbReference>
<organism evidence="6 7">
    <name type="scientific">Aerosticca soli</name>
    <dbReference type="NCBI Taxonomy" id="2010829"/>
    <lineage>
        <taxon>Bacteria</taxon>
        <taxon>Pseudomonadati</taxon>
        <taxon>Pseudomonadota</taxon>
        <taxon>Gammaproteobacteria</taxon>
        <taxon>Lysobacterales</taxon>
        <taxon>Rhodanobacteraceae</taxon>
        <taxon>Aerosticca</taxon>
    </lineage>
</organism>
<dbReference type="EMBL" id="AP018560">
    <property type="protein sequence ID" value="BBD81032.1"/>
    <property type="molecule type" value="Genomic_DNA"/>
</dbReference>
<evidence type="ECO:0000259" key="5">
    <source>
        <dbReference type="PROSITE" id="PS50111"/>
    </source>
</evidence>
<dbReference type="OrthoDB" id="5938562at2"/>
<accession>A0A2Z6E896</accession>
<dbReference type="Proteomes" id="UP000270530">
    <property type="component" value="Chromosome"/>
</dbReference>
<dbReference type="Gene3D" id="1.10.287.950">
    <property type="entry name" value="Methyl-accepting chemotaxis protein"/>
    <property type="match status" value="1"/>
</dbReference>
<reference evidence="7" key="1">
    <citation type="submission" date="2018-04" db="EMBL/GenBank/DDBJ databases">
        <authorList>
            <person name="Watanabe M."/>
            <person name="Kojima H."/>
        </authorList>
    </citation>
    <scope>NUCLEOTIDE SEQUENCE [LARGE SCALE GENOMIC DNA]</scope>
    <source>
        <strain evidence="7">Dysh456</strain>
    </source>
</reference>
<evidence type="ECO:0000256" key="3">
    <source>
        <dbReference type="PROSITE-ProRule" id="PRU00284"/>
    </source>
</evidence>
<name>A0A2Z6E896_9GAMM</name>
<gene>
    <name evidence="6" type="ORF">ALSL_2407</name>
</gene>
<keyword evidence="7" id="KW-1185">Reference proteome</keyword>
<dbReference type="KEGG" id="rbd:ALSL_2407"/>
<feature type="coiled-coil region" evidence="4">
    <location>
        <begin position="124"/>
        <end position="151"/>
    </location>
</feature>